<dbReference type="Gene3D" id="3.30.70.1380">
    <property type="entry name" value="Transcriptional regulatory protein pf0864 domain like"/>
    <property type="match status" value="1"/>
</dbReference>
<dbReference type="PANTHER" id="PTHR36566:SF1">
    <property type="entry name" value="PYRIDINIUM-3,5-BISTHIOCARBOXYLIC ACID MONONUCLEOTIDE NICKEL INSERTION PROTEIN"/>
    <property type="match status" value="1"/>
</dbReference>
<reference evidence="2 3" key="1">
    <citation type="submission" date="2020-08" db="EMBL/GenBank/DDBJ databases">
        <title>Cohnella phylogeny.</title>
        <authorList>
            <person name="Dunlap C."/>
        </authorList>
    </citation>
    <scope>NUCLEOTIDE SEQUENCE [LARGE SCALE GENOMIC DNA]</scope>
    <source>
        <strain evidence="2 3">DSM 28246</strain>
    </source>
</reference>
<protein>
    <submittedName>
        <fullName evidence="2">DUF111 family protein</fullName>
    </submittedName>
</protein>
<name>A0A7X0RUY4_9BACL</name>
<evidence type="ECO:0000256" key="1">
    <source>
        <dbReference type="ARBA" id="ARBA00022596"/>
    </source>
</evidence>
<accession>A0A7X0RUY4</accession>
<gene>
    <name evidence="2" type="ORF">H7C19_20045</name>
</gene>
<keyword evidence="1" id="KW-0533">Nickel</keyword>
<evidence type="ECO:0000313" key="2">
    <source>
        <dbReference type="EMBL" id="MBB6672976.1"/>
    </source>
</evidence>
<keyword evidence="3" id="KW-1185">Reference proteome</keyword>
<dbReference type="RefSeq" id="WP_185670824.1">
    <property type="nucleotide sequence ID" value="NZ_JACJVP010000032.1"/>
</dbReference>
<comment type="caution">
    <text evidence="2">The sequence shown here is derived from an EMBL/GenBank/DDBJ whole genome shotgun (WGS) entry which is preliminary data.</text>
</comment>
<dbReference type="Gene3D" id="3.10.20.300">
    <property type="entry name" value="mk0293 like domain"/>
    <property type="match status" value="1"/>
</dbReference>
<sequence>MFEEHKREHREGEMVMLQTNIDDMNPELCPYVSERLLSAGAHDVFWIPILMKKGRPGFLLNVLTNADRLNLMETIVFEETTTLGMRYIWTECKRLERHLVDVETPWGTIGVKVGVMGGKTVQFAPEYAQCEAAAKANGIPLKTVFEAARRAYQDSVRAEGGETG</sequence>
<dbReference type="InterPro" id="IPR002822">
    <property type="entry name" value="Ni_insertion"/>
</dbReference>
<dbReference type="PANTHER" id="PTHR36566">
    <property type="entry name" value="NICKEL INSERTION PROTEIN-RELATED"/>
    <property type="match status" value="1"/>
</dbReference>
<dbReference type="EMBL" id="JACJVP010000032">
    <property type="protein sequence ID" value="MBB6672976.1"/>
    <property type="molecule type" value="Genomic_DNA"/>
</dbReference>
<dbReference type="Proteomes" id="UP000547209">
    <property type="component" value="Unassembled WGS sequence"/>
</dbReference>
<dbReference type="AlphaFoldDB" id="A0A7X0RUY4"/>
<proteinExistence type="predicted"/>
<evidence type="ECO:0000313" key="3">
    <source>
        <dbReference type="Proteomes" id="UP000547209"/>
    </source>
</evidence>
<dbReference type="Pfam" id="PF01969">
    <property type="entry name" value="Ni_insertion"/>
    <property type="match status" value="1"/>
</dbReference>
<organism evidence="2 3">
    <name type="scientific">Cohnella nanjingensis</name>
    <dbReference type="NCBI Taxonomy" id="1387779"/>
    <lineage>
        <taxon>Bacteria</taxon>
        <taxon>Bacillati</taxon>
        <taxon>Bacillota</taxon>
        <taxon>Bacilli</taxon>
        <taxon>Bacillales</taxon>
        <taxon>Paenibacillaceae</taxon>
        <taxon>Cohnella</taxon>
    </lineage>
</organism>